<name>A0A371RL00_9PROT</name>
<protein>
    <submittedName>
        <fullName evidence="1">DUF1489 family protein</fullName>
    </submittedName>
</protein>
<organism evidence="1 2">
    <name type="scientific">Parvularcula marina</name>
    <dbReference type="NCBI Taxonomy" id="2292771"/>
    <lineage>
        <taxon>Bacteria</taxon>
        <taxon>Pseudomonadati</taxon>
        <taxon>Pseudomonadota</taxon>
        <taxon>Alphaproteobacteria</taxon>
        <taxon>Parvularculales</taxon>
        <taxon>Parvularculaceae</taxon>
        <taxon>Parvularcula</taxon>
    </lineage>
</organism>
<comment type="caution">
    <text evidence="1">The sequence shown here is derived from an EMBL/GenBank/DDBJ whole genome shotgun (WGS) entry which is preliminary data.</text>
</comment>
<reference evidence="1 2" key="1">
    <citation type="submission" date="2018-08" db="EMBL/GenBank/DDBJ databases">
        <title>Parvularcula sp. SM1705, isolated from surface water of the South Sea China.</title>
        <authorList>
            <person name="Sun L."/>
        </authorList>
    </citation>
    <scope>NUCLEOTIDE SEQUENCE [LARGE SCALE GENOMIC DNA]</scope>
    <source>
        <strain evidence="1 2">SM1705</strain>
    </source>
</reference>
<gene>
    <name evidence="1" type="ORF">DX908_12760</name>
</gene>
<dbReference type="EMBL" id="QUQO01000001">
    <property type="protein sequence ID" value="RFB06056.1"/>
    <property type="molecule type" value="Genomic_DNA"/>
</dbReference>
<dbReference type="PIRSF" id="PIRSF032025">
    <property type="entry name" value="UCP032025"/>
    <property type="match status" value="1"/>
</dbReference>
<evidence type="ECO:0000313" key="2">
    <source>
        <dbReference type="Proteomes" id="UP000264589"/>
    </source>
</evidence>
<dbReference type="InterPro" id="IPR008320">
    <property type="entry name" value="UCP032025"/>
</dbReference>
<dbReference type="Proteomes" id="UP000264589">
    <property type="component" value="Unassembled WGS sequence"/>
</dbReference>
<dbReference type="InParanoid" id="A0A371RL00"/>
<dbReference type="AlphaFoldDB" id="A0A371RL00"/>
<sequence length="138" mass="15353">MTIHIAKLSVGSTGIESLGRWQASLIERRGVKYPYHVTRMFPRRGEEVLDGGSIYWVIQGYFTARQQIVGLEPVTAEDGTSKCRIDLDPKLIPVSPIAKRPFQGWRYLKPEDAPADVTGGAKGDSLELTRRLSELGLL</sequence>
<accession>A0A371RL00</accession>
<evidence type="ECO:0000313" key="1">
    <source>
        <dbReference type="EMBL" id="RFB06056.1"/>
    </source>
</evidence>
<dbReference type="Pfam" id="PF07370">
    <property type="entry name" value="DUF1489"/>
    <property type="match status" value="1"/>
</dbReference>
<dbReference type="RefSeq" id="WP_116392689.1">
    <property type="nucleotide sequence ID" value="NZ_QUQO01000001.1"/>
</dbReference>
<keyword evidence="2" id="KW-1185">Reference proteome</keyword>
<proteinExistence type="predicted"/>
<dbReference type="OrthoDB" id="9798292at2"/>